<evidence type="ECO:0000259" key="7">
    <source>
        <dbReference type="PROSITE" id="PS50893"/>
    </source>
</evidence>
<evidence type="ECO:0000313" key="8">
    <source>
        <dbReference type="EMBL" id="TCO71043.1"/>
    </source>
</evidence>
<evidence type="ECO:0000256" key="3">
    <source>
        <dbReference type="ARBA" id="ARBA00022475"/>
    </source>
</evidence>
<dbReference type="Pfam" id="PF00005">
    <property type="entry name" value="ABC_tran"/>
    <property type="match status" value="1"/>
</dbReference>
<comment type="subcellular location">
    <subcellularLocation>
        <location evidence="1">Cell membrane</location>
        <topology evidence="1">Peripheral membrane protein</topology>
    </subcellularLocation>
</comment>
<dbReference type="OrthoDB" id="9776369at2"/>
<dbReference type="SMART" id="SM00382">
    <property type="entry name" value="AAA"/>
    <property type="match status" value="1"/>
</dbReference>
<dbReference type="InterPro" id="IPR003439">
    <property type="entry name" value="ABC_transporter-like_ATP-bd"/>
</dbReference>
<dbReference type="InterPro" id="IPR050166">
    <property type="entry name" value="ABC_transporter_ATP-bind"/>
</dbReference>
<keyword evidence="9" id="KW-1185">Reference proteome</keyword>
<dbReference type="InterPro" id="IPR003593">
    <property type="entry name" value="AAA+_ATPase"/>
</dbReference>
<dbReference type="GO" id="GO:0005886">
    <property type="term" value="C:plasma membrane"/>
    <property type="evidence" value="ECO:0007669"/>
    <property type="project" value="UniProtKB-SubCell"/>
</dbReference>
<evidence type="ECO:0000256" key="6">
    <source>
        <dbReference type="ARBA" id="ARBA00023136"/>
    </source>
</evidence>
<dbReference type="SUPFAM" id="SSF52540">
    <property type="entry name" value="P-loop containing nucleoside triphosphate hydrolases"/>
    <property type="match status" value="1"/>
</dbReference>
<evidence type="ECO:0000256" key="1">
    <source>
        <dbReference type="ARBA" id="ARBA00004202"/>
    </source>
</evidence>
<accession>A0A4R2KC36</accession>
<evidence type="ECO:0000313" key="9">
    <source>
        <dbReference type="Proteomes" id="UP000294919"/>
    </source>
</evidence>
<sequence>MLRIRNLCKTFHPNTVNQKTVFNKFSLDVEQGDFITIIGSNGAGKSTLLNIISGCIEVDEGSIRLKNKDISNEPEFKRTRDIGRVFQDPSMGTSPSMNIIENLSMAMNKGKKFDLSMGASKKDIPLFEKLVSKIHLGLENQLDTKVGLLSGGQRQSLSLLMATASNPHILLLDEHTAALDPKTSERIIDLTQKIVSERKITTLMVTHNLNQAISLGNRLLMMHGGKIVLDIKGEEKKSLTIEKLLGCFEKIQSDDLLSDRLLFS</sequence>
<dbReference type="PANTHER" id="PTHR42788:SF7">
    <property type="entry name" value="NITRATE ABC TRANSPORTER ATP-BINDING PROTEIN"/>
    <property type="match status" value="1"/>
</dbReference>
<organism evidence="8 9">
    <name type="scientific">Marinisporobacter balticus</name>
    <dbReference type="NCBI Taxonomy" id="2018667"/>
    <lineage>
        <taxon>Bacteria</taxon>
        <taxon>Bacillati</taxon>
        <taxon>Bacillota</taxon>
        <taxon>Clostridia</taxon>
        <taxon>Peptostreptococcales</taxon>
        <taxon>Thermotaleaceae</taxon>
        <taxon>Marinisporobacter</taxon>
    </lineage>
</organism>
<dbReference type="Proteomes" id="UP000294919">
    <property type="component" value="Unassembled WGS sequence"/>
</dbReference>
<dbReference type="PROSITE" id="PS50893">
    <property type="entry name" value="ABC_TRANSPORTER_2"/>
    <property type="match status" value="1"/>
</dbReference>
<dbReference type="AlphaFoldDB" id="A0A4R2KC36"/>
<evidence type="ECO:0000256" key="2">
    <source>
        <dbReference type="ARBA" id="ARBA00022448"/>
    </source>
</evidence>
<keyword evidence="2" id="KW-0813">Transport</keyword>
<dbReference type="RefSeq" id="WP_132246795.1">
    <property type="nucleotide sequence ID" value="NZ_SLWV01000023.1"/>
</dbReference>
<protein>
    <submittedName>
        <fullName evidence="8">Putative ABC transport system ATP-binding protein</fullName>
    </submittedName>
</protein>
<dbReference type="GO" id="GO:0005524">
    <property type="term" value="F:ATP binding"/>
    <property type="evidence" value="ECO:0007669"/>
    <property type="project" value="UniProtKB-KW"/>
</dbReference>
<dbReference type="EMBL" id="SLWV01000023">
    <property type="protein sequence ID" value="TCO71043.1"/>
    <property type="molecule type" value="Genomic_DNA"/>
</dbReference>
<reference evidence="8 9" key="1">
    <citation type="submission" date="2019-03" db="EMBL/GenBank/DDBJ databases">
        <title>Genomic Encyclopedia of Type Strains, Phase IV (KMG-IV): sequencing the most valuable type-strain genomes for metagenomic binning, comparative biology and taxonomic classification.</title>
        <authorList>
            <person name="Goeker M."/>
        </authorList>
    </citation>
    <scope>NUCLEOTIDE SEQUENCE [LARGE SCALE GENOMIC DNA]</scope>
    <source>
        <strain evidence="8 9">DSM 102940</strain>
    </source>
</reference>
<keyword evidence="6" id="KW-0472">Membrane</keyword>
<evidence type="ECO:0000256" key="4">
    <source>
        <dbReference type="ARBA" id="ARBA00022741"/>
    </source>
</evidence>
<gene>
    <name evidence="8" type="ORF">EV214_12331</name>
</gene>
<proteinExistence type="predicted"/>
<evidence type="ECO:0000256" key="5">
    <source>
        <dbReference type="ARBA" id="ARBA00022840"/>
    </source>
</evidence>
<comment type="caution">
    <text evidence="8">The sequence shown here is derived from an EMBL/GenBank/DDBJ whole genome shotgun (WGS) entry which is preliminary data.</text>
</comment>
<dbReference type="PANTHER" id="PTHR42788">
    <property type="entry name" value="TAURINE IMPORT ATP-BINDING PROTEIN-RELATED"/>
    <property type="match status" value="1"/>
</dbReference>
<feature type="domain" description="ABC transporter" evidence="7">
    <location>
        <begin position="2"/>
        <end position="249"/>
    </location>
</feature>
<dbReference type="GO" id="GO:0016887">
    <property type="term" value="F:ATP hydrolysis activity"/>
    <property type="evidence" value="ECO:0007669"/>
    <property type="project" value="InterPro"/>
</dbReference>
<dbReference type="Gene3D" id="3.40.50.300">
    <property type="entry name" value="P-loop containing nucleotide triphosphate hydrolases"/>
    <property type="match status" value="1"/>
</dbReference>
<dbReference type="InterPro" id="IPR027417">
    <property type="entry name" value="P-loop_NTPase"/>
</dbReference>
<name>A0A4R2KC36_9FIRM</name>
<keyword evidence="5 8" id="KW-0067">ATP-binding</keyword>
<keyword evidence="4" id="KW-0547">Nucleotide-binding</keyword>
<keyword evidence="3" id="KW-1003">Cell membrane</keyword>